<dbReference type="eggNOG" id="COG4176">
    <property type="taxonomic scope" value="Bacteria"/>
</dbReference>
<gene>
    <name evidence="9" type="ordered locus">Tlie_1556</name>
</gene>
<dbReference type="GO" id="GO:0015226">
    <property type="term" value="F:carnitine transmembrane transporter activity"/>
    <property type="evidence" value="ECO:0007669"/>
    <property type="project" value="TreeGrafter"/>
</dbReference>
<dbReference type="GO" id="GO:0043190">
    <property type="term" value="C:ATP-binding cassette (ABC) transporter complex"/>
    <property type="evidence" value="ECO:0007669"/>
    <property type="project" value="TreeGrafter"/>
</dbReference>
<evidence type="ECO:0000259" key="8">
    <source>
        <dbReference type="PROSITE" id="PS50928"/>
    </source>
</evidence>
<comment type="subcellular location">
    <subcellularLocation>
        <location evidence="7">Cell membrane</location>
        <topology evidence="7">Multi-pass membrane protein</topology>
    </subcellularLocation>
    <subcellularLocation>
        <location evidence="1">Membrane</location>
        <topology evidence="1">Multi-pass membrane protein</topology>
    </subcellularLocation>
</comment>
<dbReference type="SUPFAM" id="SSF161098">
    <property type="entry name" value="MetI-like"/>
    <property type="match status" value="1"/>
</dbReference>
<dbReference type="PANTHER" id="PTHR47737:SF1">
    <property type="entry name" value="GLYCINE BETAINE_PROLINE BETAINE TRANSPORT SYSTEM PERMEASE PROTEIN PROW"/>
    <property type="match status" value="1"/>
</dbReference>
<reference evidence="10" key="1">
    <citation type="submission" date="2011-10" db="EMBL/GenBank/DDBJ databases">
        <title>The complete genome of chromosome of Thermovirga lienii DSM 17291.</title>
        <authorList>
            <consortium name="US DOE Joint Genome Institute (JGI-PGF)"/>
            <person name="Lucas S."/>
            <person name="Copeland A."/>
            <person name="Lapidus A."/>
            <person name="Glavina del Rio T."/>
            <person name="Dalin E."/>
            <person name="Tice H."/>
            <person name="Bruce D."/>
            <person name="Goodwin L."/>
            <person name="Pitluck S."/>
            <person name="Peters L."/>
            <person name="Mikhailova N."/>
            <person name="Saunders E."/>
            <person name="Kyrpides N."/>
            <person name="Mavromatis K."/>
            <person name="Ivanova N."/>
            <person name="Last F.I."/>
            <person name="Brettin T."/>
            <person name="Detter J.C."/>
            <person name="Han C."/>
            <person name="Larimer F."/>
            <person name="Land M."/>
            <person name="Hauser L."/>
            <person name="Markowitz V."/>
            <person name="Cheng J.-F."/>
            <person name="Hugenholtz P."/>
            <person name="Woyke T."/>
            <person name="Wu D."/>
            <person name="Spring S."/>
            <person name="Schroeder M."/>
            <person name="Brambilla E.-M."/>
            <person name="Klenk H.-P."/>
            <person name="Eisen J.A."/>
        </authorList>
    </citation>
    <scope>NUCLEOTIDE SEQUENCE [LARGE SCALE GENOMIC DNA]</scope>
    <source>
        <strain evidence="10">ATCC BAA-1197 / DSM 17291 / Cas60314</strain>
    </source>
</reference>
<evidence type="ECO:0000313" key="9">
    <source>
        <dbReference type="EMBL" id="AER67278.1"/>
    </source>
</evidence>
<dbReference type="Pfam" id="PF00528">
    <property type="entry name" value="BPD_transp_1"/>
    <property type="match status" value="1"/>
</dbReference>
<feature type="domain" description="ABC transmembrane type-1" evidence="8">
    <location>
        <begin position="92"/>
        <end position="271"/>
    </location>
</feature>
<dbReference type="FunFam" id="1.10.3720.10:FF:000001">
    <property type="entry name" value="Glycine betaine ABC transporter, permease"/>
    <property type="match status" value="1"/>
</dbReference>
<evidence type="ECO:0000256" key="5">
    <source>
        <dbReference type="ARBA" id="ARBA00022989"/>
    </source>
</evidence>
<dbReference type="PROSITE" id="PS50928">
    <property type="entry name" value="ABC_TM1"/>
    <property type="match status" value="1"/>
</dbReference>
<evidence type="ECO:0000256" key="3">
    <source>
        <dbReference type="ARBA" id="ARBA00022475"/>
    </source>
</evidence>
<dbReference type="AlphaFoldDB" id="G7V7G2"/>
<protein>
    <submittedName>
        <fullName evidence="9">Binding-protein-dependent transport systems inner membrane component</fullName>
    </submittedName>
</protein>
<dbReference type="HOGENOM" id="CLU_028473_1_0_0"/>
<proteinExistence type="inferred from homology"/>
<dbReference type="GO" id="GO:0031460">
    <property type="term" value="P:glycine betaine transport"/>
    <property type="evidence" value="ECO:0007669"/>
    <property type="project" value="TreeGrafter"/>
</dbReference>
<dbReference type="Proteomes" id="UP000005868">
    <property type="component" value="Chromosome"/>
</dbReference>
<evidence type="ECO:0000313" key="10">
    <source>
        <dbReference type="Proteomes" id="UP000005868"/>
    </source>
</evidence>
<feature type="transmembrane region" description="Helical" evidence="7">
    <location>
        <begin position="139"/>
        <end position="166"/>
    </location>
</feature>
<evidence type="ECO:0000256" key="1">
    <source>
        <dbReference type="ARBA" id="ARBA00004141"/>
    </source>
</evidence>
<accession>G7V7G2</accession>
<feature type="transmembrane region" description="Helical" evidence="7">
    <location>
        <begin position="74"/>
        <end position="92"/>
    </location>
</feature>
<feature type="transmembrane region" description="Helical" evidence="7">
    <location>
        <begin position="98"/>
        <end position="118"/>
    </location>
</feature>
<dbReference type="STRING" id="580340.Tlie_1556"/>
<dbReference type="OrthoDB" id="9801163at2"/>
<name>G7V7G2_THELD</name>
<keyword evidence="10" id="KW-1185">Reference proteome</keyword>
<dbReference type="InterPro" id="IPR035906">
    <property type="entry name" value="MetI-like_sf"/>
</dbReference>
<reference evidence="9 10" key="2">
    <citation type="journal article" date="2012" name="Stand. Genomic Sci.">
        <title>Genome sequence of the moderately thermophilic, amino-acid-degrading and sulfur-reducing bacterium Thermovirga lienii type strain (Cas60314(T)).</title>
        <authorList>
            <person name="Goker M."/>
            <person name="Saunders E."/>
            <person name="Lapidus A."/>
            <person name="Nolan M."/>
            <person name="Lucas S."/>
            <person name="Hammon N."/>
            <person name="Deshpande S."/>
            <person name="Cheng J.F."/>
            <person name="Han C."/>
            <person name="Tapia R."/>
            <person name="Goodwin L.A."/>
            <person name="Pitluck S."/>
            <person name="Liolios K."/>
            <person name="Mavromatis K."/>
            <person name="Pagani I."/>
            <person name="Ivanova N."/>
            <person name="Mikhailova N."/>
            <person name="Pati A."/>
            <person name="Chen A."/>
            <person name="Palaniappan K."/>
            <person name="Land M."/>
            <person name="Chang Y.J."/>
            <person name="Jeffries C.D."/>
            <person name="Brambilla E.M."/>
            <person name="Rohde M."/>
            <person name="Spring S."/>
            <person name="Detter J.C."/>
            <person name="Woyke T."/>
            <person name="Bristow J."/>
            <person name="Eisen J.A."/>
            <person name="Markowitz V."/>
            <person name="Hugenholtz P."/>
            <person name="Kyrpides N.C."/>
            <person name="Klenk H.P."/>
        </authorList>
    </citation>
    <scope>NUCLEOTIDE SEQUENCE [LARGE SCALE GENOMIC DNA]</scope>
    <source>
        <strain evidence="10">ATCC BAA-1197 / DSM 17291 / Cas60314</strain>
    </source>
</reference>
<dbReference type="PANTHER" id="PTHR47737">
    <property type="entry name" value="GLYCINE BETAINE/PROLINE BETAINE TRANSPORT SYSTEM PERMEASE PROTEIN PROW"/>
    <property type="match status" value="1"/>
</dbReference>
<dbReference type="KEGG" id="tli:Tlie_1556"/>
<organism evidence="9 10">
    <name type="scientific">Thermovirga lienii (strain ATCC BAA-1197 / DSM 17291 / Cas60314)</name>
    <dbReference type="NCBI Taxonomy" id="580340"/>
    <lineage>
        <taxon>Bacteria</taxon>
        <taxon>Thermotogati</taxon>
        <taxon>Synergistota</taxon>
        <taxon>Synergistia</taxon>
        <taxon>Synergistales</taxon>
        <taxon>Thermovirgaceae</taxon>
        <taxon>Thermovirga</taxon>
    </lineage>
</organism>
<dbReference type="EMBL" id="CP003096">
    <property type="protein sequence ID" value="AER67278.1"/>
    <property type="molecule type" value="Genomic_DNA"/>
</dbReference>
<dbReference type="GO" id="GO:0015871">
    <property type="term" value="P:choline transport"/>
    <property type="evidence" value="ECO:0007669"/>
    <property type="project" value="TreeGrafter"/>
</dbReference>
<comment type="similarity">
    <text evidence="7">Belongs to the binding-protein-dependent transport system permease family.</text>
</comment>
<evidence type="ECO:0000256" key="2">
    <source>
        <dbReference type="ARBA" id="ARBA00022448"/>
    </source>
</evidence>
<dbReference type="GO" id="GO:0005275">
    <property type="term" value="F:amine transmembrane transporter activity"/>
    <property type="evidence" value="ECO:0007669"/>
    <property type="project" value="TreeGrafter"/>
</dbReference>
<dbReference type="CDD" id="cd06261">
    <property type="entry name" value="TM_PBP2"/>
    <property type="match status" value="1"/>
</dbReference>
<feature type="transmembrane region" description="Helical" evidence="7">
    <location>
        <begin position="218"/>
        <end position="237"/>
    </location>
</feature>
<sequence length="284" mass="30707">MFPEAWEFHVAPHLNSGIKALIQNHGEAFDAFSNALLQLLLWIQSALSAVPWWGYILLIAAISWFSIRKVLPTLVLSLLPVIIGVFGLWGLAIETLAIVITSVVISLALGIPLGVLMAEVKTVGVIIRPILDAMQTMPSFVYLIPAMMLFGLGKVPAILATVIYALPPVIRLTCLGIELVPKSVQEAALAYGATRWQLLKEVRLPLAMPSIMAGVNQTTMMALSMVVIASMIGARGLGQEVLMAINRINVGRGFESGLSIVIMAIVIDRITQGLAKKWDPVKKP</sequence>
<evidence type="ECO:0000256" key="7">
    <source>
        <dbReference type="RuleBase" id="RU363032"/>
    </source>
</evidence>
<keyword evidence="3" id="KW-1003">Cell membrane</keyword>
<keyword evidence="2 7" id="KW-0813">Transport</keyword>
<evidence type="ECO:0000256" key="6">
    <source>
        <dbReference type="ARBA" id="ARBA00023136"/>
    </source>
</evidence>
<dbReference type="InterPro" id="IPR000515">
    <property type="entry name" value="MetI-like"/>
</dbReference>
<keyword evidence="6 7" id="KW-0472">Membrane</keyword>
<keyword evidence="5 7" id="KW-1133">Transmembrane helix</keyword>
<keyword evidence="4 7" id="KW-0812">Transmembrane</keyword>
<evidence type="ECO:0000256" key="4">
    <source>
        <dbReference type="ARBA" id="ARBA00022692"/>
    </source>
</evidence>
<feature type="transmembrane region" description="Helical" evidence="7">
    <location>
        <begin position="39"/>
        <end position="62"/>
    </location>
</feature>
<dbReference type="Gene3D" id="1.10.3720.10">
    <property type="entry name" value="MetI-like"/>
    <property type="match status" value="1"/>
</dbReference>